<dbReference type="InterPro" id="IPR013780">
    <property type="entry name" value="Glyco_hydro_b"/>
</dbReference>
<keyword evidence="6" id="KW-0732">Signal</keyword>
<keyword evidence="8" id="KW-0443">Lipid metabolism</keyword>
<organism evidence="15 16">
    <name type="scientific">Patella caerulea</name>
    <name type="common">Rayed Mediterranean limpet</name>
    <dbReference type="NCBI Taxonomy" id="87958"/>
    <lineage>
        <taxon>Eukaryota</taxon>
        <taxon>Metazoa</taxon>
        <taxon>Spiralia</taxon>
        <taxon>Lophotrochozoa</taxon>
        <taxon>Mollusca</taxon>
        <taxon>Gastropoda</taxon>
        <taxon>Patellogastropoda</taxon>
        <taxon>Patelloidea</taxon>
        <taxon>Patellidae</taxon>
        <taxon>Patella</taxon>
    </lineage>
</organism>
<dbReference type="CDD" id="cd14792">
    <property type="entry name" value="GH27"/>
    <property type="match status" value="1"/>
</dbReference>
<dbReference type="PANTHER" id="PTHR11452">
    <property type="entry name" value="ALPHA-GALACTOSIDASE/ALPHA-N-ACETYLGALACTOSAMINIDASE"/>
    <property type="match status" value="1"/>
</dbReference>
<dbReference type="InterPro" id="IPR017853">
    <property type="entry name" value="GH"/>
</dbReference>
<evidence type="ECO:0000259" key="14">
    <source>
        <dbReference type="Pfam" id="PF17801"/>
    </source>
</evidence>
<name>A0AAN8JE44_PATCE</name>
<evidence type="ECO:0000256" key="11">
    <source>
        <dbReference type="ARBA" id="ARBA00023228"/>
    </source>
</evidence>
<comment type="caution">
    <text evidence="15">The sequence shown here is derived from an EMBL/GenBank/DDBJ whole genome shotgun (WGS) entry which is preliminary data.</text>
</comment>
<evidence type="ECO:0000256" key="10">
    <source>
        <dbReference type="ARBA" id="ARBA00023180"/>
    </source>
</evidence>
<dbReference type="AlphaFoldDB" id="A0AAN8JE44"/>
<dbReference type="PANTHER" id="PTHR11452:SF83">
    <property type="entry name" value="ALPHA-GALACTOSIDASE"/>
    <property type="match status" value="1"/>
</dbReference>
<dbReference type="InterPro" id="IPR000111">
    <property type="entry name" value="Glyco_hydro_27/36_CS"/>
</dbReference>
<keyword evidence="12 13" id="KW-0326">Glycosidase</keyword>
<keyword evidence="9 13" id="KW-1015">Disulfide bond</keyword>
<comment type="catalytic activity">
    <reaction evidence="1">
        <text>Hydrolysis of terminal, non-reducing alpha-D-galactose residues in alpha-D-galactosides, including galactose oligosaccharides, galactomannans and galactolipids.</text>
        <dbReference type="EC" id="3.2.1.22"/>
    </reaction>
</comment>
<dbReference type="GO" id="GO:0004557">
    <property type="term" value="F:alpha-galactosidase activity"/>
    <property type="evidence" value="ECO:0007669"/>
    <property type="project" value="UniProtKB-EC"/>
</dbReference>
<accession>A0AAN8JE44</accession>
<evidence type="ECO:0000256" key="3">
    <source>
        <dbReference type="ARBA" id="ARBA00009743"/>
    </source>
</evidence>
<evidence type="ECO:0000313" key="15">
    <source>
        <dbReference type="EMBL" id="KAK6172849.1"/>
    </source>
</evidence>
<evidence type="ECO:0000256" key="5">
    <source>
        <dbReference type="ARBA" id="ARBA00012755"/>
    </source>
</evidence>
<proteinExistence type="inferred from homology"/>
<evidence type="ECO:0000256" key="12">
    <source>
        <dbReference type="ARBA" id="ARBA00023295"/>
    </source>
</evidence>
<dbReference type="EC" id="3.2.1.-" evidence="13"/>
<dbReference type="Gene3D" id="3.20.20.70">
    <property type="entry name" value="Aldolase class I"/>
    <property type="match status" value="1"/>
</dbReference>
<dbReference type="InterPro" id="IPR002241">
    <property type="entry name" value="Glyco_hydro_27"/>
</dbReference>
<evidence type="ECO:0000256" key="1">
    <source>
        <dbReference type="ARBA" id="ARBA00001255"/>
    </source>
</evidence>
<gene>
    <name evidence="15" type="ORF">SNE40_016426</name>
</gene>
<dbReference type="GO" id="GO:0016020">
    <property type="term" value="C:membrane"/>
    <property type="evidence" value="ECO:0007669"/>
    <property type="project" value="GOC"/>
</dbReference>
<keyword evidence="10" id="KW-0325">Glycoprotein</keyword>
<dbReference type="Pfam" id="PF17801">
    <property type="entry name" value="Melibiase_C"/>
    <property type="match status" value="1"/>
</dbReference>
<dbReference type="PROSITE" id="PS00512">
    <property type="entry name" value="ALPHA_GALACTOSIDASE"/>
    <property type="match status" value="1"/>
</dbReference>
<dbReference type="GO" id="GO:0005764">
    <property type="term" value="C:lysosome"/>
    <property type="evidence" value="ECO:0007669"/>
    <property type="project" value="UniProtKB-SubCell"/>
</dbReference>
<protein>
    <recommendedName>
        <fullName evidence="5 13">Alpha-galactosidase</fullName>
        <ecNumber evidence="13">3.2.1.-</ecNumber>
    </recommendedName>
</protein>
<evidence type="ECO:0000256" key="4">
    <source>
        <dbReference type="ARBA" id="ARBA00011738"/>
    </source>
</evidence>
<evidence type="ECO:0000313" key="16">
    <source>
        <dbReference type="Proteomes" id="UP001347796"/>
    </source>
</evidence>
<dbReference type="SUPFAM" id="SSF51011">
    <property type="entry name" value="Glycosyl hydrolase domain"/>
    <property type="match status" value="1"/>
</dbReference>
<dbReference type="Proteomes" id="UP001347796">
    <property type="component" value="Unassembled WGS sequence"/>
</dbReference>
<comment type="subunit">
    <text evidence="4 13">Homodimer.</text>
</comment>
<evidence type="ECO:0000256" key="13">
    <source>
        <dbReference type="RuleBase" id="RU361168"/>
    </source>
</evidence>
<evidence type="ECO:0000256" key="6">
    <source>
        <dbReference type="ARBA" id="ARBA00022729"/>
    </source>
</evidence>
<evidence type="ECO:0000256" key="9">
    <source>
        <dbReference type="ARBA" id="ARBA00023157"/>
    </source>
</evidence>
<dbReference type="SUPFAM" id="SSF51445">
    <property type="entry name" value="(Trans)glycosidases"/>
    <property type="match status" value="1"/>
</dbReference>
<dbReference type="EMBL" id="JAZGQO010000011">
    <property type="protein sequence ID" value="KAK6172849.1"/>
    <property type="molecule type" value="Genomic_DNA"/>
</dbReference>
<dbReference type="Gene3D" id="2.60.40.1180">
    <property type="entry name" value="Golgi alpha-mannosidase II"/>
    <property type="match status" value="1"/>
</dbReference>
<evidence type="ECO:0000256" key="2">
    <source>
        <dbReference type="ARBA" id="ARBA00004371"/>
    </source>
</evidence>
<dbReference type="GO" id="GO:0019377">
    <property type="term" value="P:glycolipid catabolic process"/>
    <property type="evidence" value="ECO:0007669"/>
    <property type="project" value="UniProtKB-ARBA"/>
</dbReference>
<dbReference type="InterPro" id="IPR041233">
    <property type="entry name" value="Melibiase_C"/>
</dbReference>
<dbReference type="InterPro" id="IPR013785">
    <property type="entry name" value="Aldolase_TIM"/>
</dbReference>
<comment type="subcellular location">
    <subcellularLocation>
        <location evidence="2">Lysosome</location>
    </subcellularLocation>
</comment>
<dbReference type="GO" id="GO:0009311">
    <property type="term" value="P:oligosaccharide metabolic process"/>
    <property type="evidence" value="ECO:0007669"/>
    <property type="project" value="TreeGrafter"/>
</dbReference>
<evidence type="ECO:0000256" key="7">
    <source>
        <dbReference type="ARBA" id="ARBA00022801"/>
    </source>
</evidence>
<dbReference type="FunFam" id="3.20.20.70:FF:000070">
    <property type="entry name" value="Alpha-galactosidase"/>
    <property type="match status" value="1"/>
</dbReference>
<keyword evidence="7 13" id="KW-0378">Hydrolase</keyword>
<sequence>MLQLMKIQTVEVILLLVVSWCSLIYSLDNGLALTPPMGWLSWERFRCNLDCENDPHNCISEDLYKQMADRIVADGYKDAGYEYVCVDDCWLAPTRDANGRLQPDPNRFPSGMKALADYIHSKGLKFGIYEDFGVKTCAGYPGSEYYLELDAQTFADWGVDLLKFDGCGANAADFAYGYPAMTFYLNKTGRPILYSCEWPGHAHNTASYSAVRKYCNTWRNYIDINDNWQSLVQILVFYGKDQHNFSAYAGPGGWNDPDQLCIGDFALSLDQERTHMGMWAIFAAPLLMSNDLRNIRKVSRDLLLNKRLIAVNQDPLGIQGKLVYNKTVIRIWTKPITPTGSYAIAFVNFDGGGRPTHLTLKCSDVGLTNAEGYDVTDTFTGDAVGTYKPGDEFDVFVNPTGIIMFTAIPLQTN</sequence>
<dbReference type="PRINTS" id="PR00740">
    <property type="entry name" value="GLHYDRLASE27"/>
</dbReference>
<evidence type="ECO:0000256" key="8">
    <source>
        <dbReference type="ARBA" id="ARBA00023098"/>
    </source>
</evidence>
<feature type="domain" description="Alpha galactosidase C-terminal" evidence="14">
    <location>
        <begin position="329"/>
        <end position="406"/>
    </location>
</feature>
<keyword evidence="16" id="KW-1185">Reference proteome</keyword>
<dbReference type="Pfam" id="PF16499">
    <property type="entry name" value="Melibiase_2"/>
    <property type="match status" value="1"/>
</dbReference>
<reference evidence="15 16" key="1">
    <citation type="submission" date="2024-01" db="EMBL/GenBank/DDBJ databases">
        <title>The genome of the rayed Mediterranean limpet Patella caerulea (Linnaeus, 1758).</title>
        <authorList>
            <person name="Anh-Thu Weber A."/>
            <person name="Halstead-Nussloch G."/>
        </authorList>
    </citation>
    <scope>NUCLEOTIDE SEQUENCE [LARGE SCALE GENOMIC DNA]</scope>
    <source>
        <strain evidence="15">AATW-2023a</strain>
        <tissue evidence="15">Whole specimen</tissue>
    </source>
</reference>
<dbReference type="GO" id="GO:0016139">
    <property type="term" value="P:glycoside catabolic process"/>
    <property type="evidence" value="ECO:0007669"/>
    <property type="project" value="TreeGrafter"/>
</dbReference>
<keyword evidence="11" id="KW-0458">Lysosome</keyword>
<comment type="similarity">
    <text evidence="3 13">Belongs to the glycosyl hydrolase 27 family.</text>
</comment>